<dbReference type="InterPro" id="IPR056165">
    <property type="entry name" value="Beta-prop_ELP1_2nd"/>
</dbReference>
<dbReference type="EMBL" id="MU155242">
    <property type="protein sequence ID" value="KAF9478110.1"/>
    <property type="molecule type" value="Genomic_DNA"/>
</dbReference>
<feature type="region of interest" description="Disordered" evidence="7">
    <location>
        <begin position="1186"/>
        <end position="1214"/>
    </location>
</feature>
<dbReference type="Pfam" id="PF04762">
    <property type="entry name" value="Beta-prop_ELP1_1st"/>
    <property type="match status" value="1"/>
</dbReference>
<keyword evidence="6" id="KW-0175">Coiled coil</keyword>
<dbReference type="Pfam" id="PF23925">
    <property type="entry name" value="A-sol_ELP1"/>
    <property type="match status" value="2"/>
</dbReference>
<protein>
    <recommendedName>
        <fullName evidence="5">Elongator complex protein 1</fullName>
    </recommendedName>
</protein>
<dbReference type="PANTHER" id="PTHR12747">
    <property type="entry name" value="ELONGATOR COMPLEX PROTEIN 1"/>
    <property type="match status" value="1"/>
</dbReference>
<evidence type="ECO:0000259" key="10">
    <source>
        <dbReference type="Pfam" id="PF23878"/>
    </source>
</evidence>
<dbReference type="GO" id="GO:0000049">
    <property type="term" value="F:tRNA binding"/>
    <property type="evidence" value="ECO:0007669"/>
    <property type="project" value="TreeGrafter"/>
</dbReference>
<dbReference type="GO" id="GO:0005829">
    <property type="term" value="C:cytosol"/>
    <property type="evidence" value="ECO:0007669"/>
    <property type="project" value="TreeGrafter"/>
</dbReference>
<keyword evidence="14" id="KW-1185">Reference proteome</keyword>
<evidence type="ECO:0000256" key="1">
    <source>
        <dbReference type="ARBA" id="ARBA00005043"/>
    </source>
</evidence>
<dbReference type="InterPro" id="IPR056166">
    <property type="entry name" value="TPR_ELP1"/>
</dbReference>
<evidence type="ECO:0000256" key="3">
    <source>
        <dbReference type="ARBA" id="ARBA00022490"/>
    </source>
</evidence>
<evidence type="ECO:0000259" key="9">
    <source>
        <dbReference type="Pfam" id="PF23797"/>
    </source>
</evidence>
<feature type="domain" description="ELP1 first N-terminal beta-propeller" evidence="8">
    <location>
        <begin position="1"/>
        <end position="394"/>
    </location>
</feature>
<dbReference type="OrthoDB" id="40048at2759"/>
<dbReference type="PANTHER" id="PTHR12747:SF0">
    <property type="entry name" value="ELONGATOR COMPLEX PROTEIN 1"/>
    <property type="match status" value="1"/>
</dbReference>
<keyword evidence="13" id="KW-0251">Elongation factor</keyword>
<evidence type="ECO:0000313" key="13">
    <source>
        <dbReference type="EMBL" id="KAF9478110.1"/>
    </source>
</evidence>
<feature type="domain" description="ELP1 TPR" evidence="10">
    <location>
        <begin position="934"/>
        <end position="1097"/>
    </location>
</feature>
<dbReference type="Pfam" id="PF23878">
    <property type="entry name" value="TPR_ELP1"/>
    <property type="match status" value="1"/>
</dbReference>
<feature type="domain" description="ELP1 alpha-solenoid" evidence="11">
    <location>
        <begin position="749"/>
        <end position="812"/>
    </location>
</feature>
<reference evidence="13" key="1">
    <citation type="submission" date="2020-11" db="EMBL/GenBank/DDBJ databases">
        <authorList>
            <consortium name="DOE Joint Genome Institute"/>
            <person name="Ahrendt S."/>
            <person name="Riley R."/>
            <person name="Andreopoulos W."/>
            <person name="Labutti K."/>
            <person name="Pangilinan J."/>
            <person name="Ruiz-Duenas F.J."/>
            <person name="Barrasa J.M."/>
            <person name="Sanchez-Garcia M."/>
            <person name="Camarero S."/>
            <person name="Miyauchi S."/>
            <person name="Serrano A."/>
            <person name="Linde D."/>
            <person name="Babiker R."/>
            <person name="Drula E."/>
            <person name="Ayuso-Fernandez I."/>
            <person name="Pacheco R."/>
            <person name="Padilla G."/>
            <person name="Ferreira P."/>
            <person name="Barriuso J."/>
            <person name="Kellner H."/>
            <person name="Castanera R."/>
            <person name="Alfaro M."/>
            <person name="Ramirez L."/>
            <person name="Pisabarro A.G."/>
            <person name="Kuo A."/>
            <person name="Tritt A."/>
            <person name="Lipzen A."/>
            <person name="He G."/>
            <person name="Yan M."/>
            <person name="Ng V."/>
            <person name="Cullen D."/>
            <person name="Martin F."/>
            <person name="Rosso M.-N."/>
            <person name="Henrissat B."/>
            <person name="Hibbett D."/>
            <person name="Martinez A.T."/>
            <person name="Grigoriev I.V."/>
        </authorList>
    </citation>
    <scope>NUCLEOTIDE SEQUENCE</scope>
    <source>
        <strain evidence="13">CIRM-BRFM 674</strain>
    </source>
</reference>
<gene>
    <name evidence="13" type="ORF">BDN70DRAFT_880369</name>
</gene>
<feature type="domain" description="ELP1 N-terminal second beta-propeller" evidence="9">
    <location>
        <begin position="596"/>
        <end position="725"/>
    </location>
</feature>
<dbReference type="GO" id="GO:0033588">
    <property type="term" value="C:elongator holoenzyme complex"/>
    <property type="evidence" value="ECO:0007669"/>
    <property type="project" value="InterPro"/>
</dbReference>
<keyword evidence="4" id="KW-0819">tRNA processing</keyword>
<dbReference type="Pfam" id="PF23936">
    <property type="entry name" value="HB_ELP1"/>
    <property type="match status" value="1"/>
</dbReference>
<keyword evidence="13" id="KW-0648">Protein biosynthesis</keyword>
<feature type="coiled-coil region" evidence="6">
    <location>
        <begin position="1120"/>
        <end position="1147"/>
    </location>
</feature>
<dbReference type="InterPro" id="IPR006849">
    <property type="entry name" value="Elp1"/>
</dbReference>
<sequence>MRNLSLISSYDVDIPSANVTATTFDLDENVMFVASEAHNLHGEVEVDLWKIEQSGGFTRTPSASEQAANFQTMASSNGPTTAQTLSLRFMAETRKVCAIMRGGDVIMISIEDEGAPFEVEGTFESGILSASWNPDESVVAIITGERKLIILTSTFDVLSENPLYVEEFGEDAPINVGWGSKQTQFHGSLGKAAAQAAPKIKVGTSPDDDMLPRISWRGDGAYFVVSSLSPTLPDIERHRTLRIYDRQGALQSTSEDVAGLEHTLVWRPSGNLIMSTQRFGFEGGGAGREGRHDVIFFERNGLRHGEFGLKVTDLQVKGKGPQYSHERRWGYNVHELAWNSDSNVLAVWIEGDEGDIIQFWTTGNYHWYLKHEIVAPSSDPSVPGRFTSLHWHPELALHLTLTTPTALIQRMYSWDTFASTSLPQNDSGAVAVLDGSQILLTPFRSQNVPPPMSSYQLSIAPTSSSTPSLSSAQVPIYATFCPEDDTLCILWEQGYVELWDLKTRLLPGPAKIMDPSKLWGGNVTPEQDIRWRQLGVRRNDSPESSYVISILGTRTGDSKDTLATVIVQGSASTSRSSFNLPYRNCRLLTGSVADTYQGPDGEIFTYTQEDEITLPIARFSEFCIHIYRVITPSTEGASEQMTFVGLAKSGKLYASKSDKETRILSTNTTSFTVASAFVIFTTSTHEVLFVPIASLPRVFQQAEVTIKEVPAEWETRKVERGSRIVLAVPSSMSLVLQMPRGNLETINPRPLVMAVVKQDLDAGNYRKAFFACRKHRIDLNVIVDHNPEAFCERIPSFVDQIPEVDHLNLFLALIGRGHHSPEFIAKCCDAFREELEKRDLTKYVNSILTAHVVKTPPDHEAGLSLLLRLRDSHPDVVEDAVKYIIFLVDANQLFDTALGMYDFSLVIMIAQHAQKDPREYLPFLRELRALDKYYQRFRIDDHLKRYESALRNLSLAGSERFDEAVDYIDRHRLYESALSIWKGADQYPDVLNSYGDYLFERREFRQAASVFVEAKRINKAMIAHEKGLEWQELFDLALLDEGTDEDDVVAMGYRVAEELASKKRFAEAGRVLLDYCKDVREAVIALVQGNGFSEARRIVSLNYMPELLEDIVHPASLESRAQISEDLNEMREQIRKQVARLRELRIRKVEEPDAFYGIDDNPALANVDVMTDVSMAPTAFTRYTVAPTTASRSSRRTSRSKRKMERKVGSGRKGTVDEEEYLLRSVSKLVDRFVVTQGETRSLLPHLLQFTEEHRSEGLELQRDVKEFEAELTAALDEIWAKPAAPGEDEETEPVDGWAARMAEVEKNKVVNPIDKVPKPDVSQVKDWQVNLLGM</sequence>
<dbReference type="Pfam" id="PF23797">
    <property type="entry name" value="Beta-prop_ELP1_2nd"/>
    <property type="match status" value="2"/>
</dbReference>
<evidence type="ECO:0000259" key="8">
    <source>
        <dbReference type="Pfam" id="PF04762"/>
    </source>
</evidence>
<dbReference type="SUPFAM" id="SSF69322">
    <property type="entry name" value="Tricorn protease domain 2"/>
    <property type="match status" value="1"/>
</dbReference>
<evidence type="ECO:0000256" key="7">
    <source>
        <dbReference type="SAM" id="MobiDB-lite"/>
    </source>
</evidence>
<feature type="compositionally biased region" description="Basic residues" evidence="7">
    <location>
        <begin position="1193"/>
        <end position="1205"/>
    </location>
</feature>
<evidence type="ECO:0000256" key="4">
    <source>
        <dbReference type="ARBA" id="ARBA00022694"/>
    </source>
</evidence>
<feature type="domain" description="ELP1 three-helical bundle" evidence="12">
    <location>
        <begin position="1107"/>
        <end position="1279"/>
    </location>
</feature>
<dbReference type="PIRSF" id="PIRSF017233">
    <property type="entry name" value="IKAP"/>
    <property type="match status" value="1"/>
</dbReference>
<dbReference type="GO" id="GO:0002926">
    <property type="term" value="P:tRNA wobble base 5-methoxycarbonylmethyl-2-thiouridinylation"/>
    <property type="evidence" value="ECO:0007669"/>
    <property type="project" value="TreeGrafter"/>
</dbReference>
<proteinExistence type="inferred from homology"/>
<evidence type="ECO:0000313" key="14">
    <source>
        <dbReference type="Proteomes" id="UP000807469"/>
    </source>
</evidence>
<comment type="caution">
    <text evidence="13">The sequence shown here is derived from an EMBL/GenBank/DDBJ whole genome shotgun (WGS) entry which is preliminary data.</text>
</comment>
<evidence type="ECO:0000256" key="5">
    <source>
        <dbReference type="PIRNR" id="PIRNR017233"/>
    </source>
</evidence>
<comment type="subcellular location">
    <subcellularLocation>
        <location evidence="5">Cytoplasm</location>
    </subcellularLocation>
    <subcellularLocation>
        <location evidence="5">Nucleus</location>
    </subcellularLocation>
</comment>
<keyword evidence="5" id="KW-0539">Nucleus</keyword>
<dbReference type="InterPro" id="IPR056169">
    <property type="entry name" value="HB_ELP1"/>
</dbReference>
<dbReference type="GO" id="GO:0005634">
    <property type="term" value="C:nucleus"/>
    <property type="evidence" value="ECO:0007669"/>
    <property type="project" value="UniProtKB-SubCell"/>
</dbReference>
<dbReference type="InterPro" id="IPR056167">
    <property type="entry name" value="A-sol_ELP1"/>
</dbReference>
<comment type="pathway">
    <text evidence="1">tRNA modification; 5-methoxycarbonylmethyl-2-thiouridine-tRNA biosynthesis.</text>
</comment>
<evidence type="ECO:0000259" key="12">
    <source>
        <dbReference type="Pfam" id="PF23936"/>
    </source>
</evidence>
<dbReference type="Proteomes" id="UP000807469">
    <property type="component" value="Unassembled WGS sequence"/>
</dbReference>
<evidence type="ECO:0000259" key="11">
    <source>
        <dbReference type="Pfam" id="PF23925"/>
    </source>
</evidence>
<comment type="similarity">
    <text evidence="2 5">Belongs to the ELP1/IKA1 family.</text>
</comment>
<dbReference type="GO" id="GO:0003746">
    <property type="term" value="F:translation elongation factor activity"/>
    <property type="evidence" value="ECO:0007669"/>
    <property type="project" value="UniProtKB-KW"/>
</dbReference>
<name>A0A9P5Z0L5_9AGAR</name>
<comment type="function">
    <text evidence="5">Component of the elongator complex which is required for multiple tRNA modifications, including mcm5U (5-methoxycarbonylmethyl uridine), mcm5s2U (5-methoxycarbonylmethyl-2-thiouridine), and ncm5U (5-carbamoylmethyl uridine). The elongator complex catalyzes formation of carboxymethyluridine in the wobble base at position 34 in tRNAs.</text>
</comment>
<feature type="domain" description="ELP1 alpha-solenoid" evidence="11">
    <location>
        <begin position="824"/>
        <end position="927"/>
    </location>
</feature>
<evidence type="ECO:0000256" key="2">
    <source>
        <dbReference type="ARBA" id="ARBA00006086"/>
    </source>
</evidence>
<dbReference type="InterPro" id="IPR056164">
    <property type="entry name" value="Beta-prop_ELP1_1st"/>
</dbReference>
<keyword evidence="3 5" id="KW-0963">Cytoplasm</keyword>
<evidence type="ECO:0000256" key="6">
    <source>
        <dbReference type="SAM" id="Coils"/>
    </source>
</evidence>
<feature type="domain" description="ELP1 N-terminal second beta-propeller" evidence="9">
    <location>
        <begin position="432"/>
        <end position="477"/>
    </location>
</feature>
<organism evidence="13 14">
    <name type="scientific">Pholiota conissans</name>
    <dbReference type="NCBI Taxonomy" id="109636"/>
    <lineage>
        <taxon>Eukaryota</taxon>
        <taxon>Fungi</taxon>
        <taxon>Dikarya</taxon>
        <taxon>Basidiomycota</taxon>
        <taxon>Agaricomycotina</taxon>
        <taxon>Agaricomycetes</taxon>
        <taxon>Agaricomycetidae</taxon>
        <taxon>Agaricales</taxon>
        <taxon>Agaricineae</taxon>
        <taxon>Strophariaceae</taxon>
        <taxon>Pholiota</taxon>
    </lineage>
</organism>
<accession>A0A9P5Z0L5</accession>